<reference evidence="1 2" key="1">
    <citation type="journal article" date="2019" name="Commun. Biol.">
        <title>The bagworm genome reveals a unique fibroin gene that provides high tensile strength.</title>
        <authorList>
            <person name="Kono N."/>
            <person name="Nakamura H."/>
            <person name="Ohtoshi R."/>
            <person name="Tomita M."/>
            <person name="Numata K."/>
            <person name="Arakawa K."/>
        </authorList>
    </citation>
    <scope>NUCLEOTIDE SEQUENCE [LARGE SCALE GENOMIC DNA]</scope>
</reference>
<dbReference type="Proteomes" id="UP000299102">
    <property type="component" value="Unassembled WGS sequence"/>
</dbReference>
<name>A0A4C1SZ90_EUMVA</name>
<keyword evidence="2" id="KW-1185">Reference proteome</keyword>
<evidence type="ECO:0000313" key="2">
    <source>
        <dbReference type="Proteomes" id="UP000299102"/>
    </source>
</evidence>
<evidence type="ECO:0000313" key="1">
    <source>
        <dbReference type="EMBL" id="GBP06321.1"/>
    </source>
</evidence>
<accession>A0A4C1SZ90</accession>
<comment type="caution">
    <text evidence="1">The sequence shown here is derived from an EMBL/GenBank/DDBJ whole genome shotgun (WGS) entry which is preliminary data.</text>
</comment>
<gene>
    <name evidence="1" type="ORF">EVAR_3641_1</name>
</gene>
<dbReference type="AlphaFoldDB" id="A0A4C1SZ90"/>
<dbReference type="EMBL" id="BGZK01000021">
    <property type="protein sequence ID" value="GBP06321.1"/>
    <property type="molecule type" value="Genomic_DNA"/>
</dbReference>
<protein>
    <submittedName>
        <fullName evidence="1">Uncharacterized protein</fullName>
    </submittedName>
</protein>
<organism evidence="1 2">
    <name type="scientific">Eumeta variegata</name>
    <name type="common">Bagworm moth</name>
    <name type="synonym">Eumeta japonica</name>
    <dbReference type="NCBI Taxonomy" id="151549"/>
    <lineage>
        <taxon>Eukaryota</taxon>
        <taxon>Metazoa</taxon>
        <taxon>Ecdysozoa</taxon>
        <taxon>Arthropoda</taxon>
        <taxon>Hexapoda</taxon>
        <taxon>Insecta</taxon>
        <taxon>Pterygota</taxon>
        <taxon>Neoptera</taxon>
        <taxon>Endopterygota</taxon>
        <taxon>Lepidoptera</taxon>
        <taxon>Glossata</taxon>
        <taxon>Ditrysia</taxon>
        <taxon>Tineoidea</taxon>
        <taxon>Psychidae</taxon>
        <taxon>Oiketicinae</taxon>
        <taxon>Eumeta</taxon>
    </lineage>
</organism>
<sequence length="95" mass="10810">MESVEHLNKLRRVKYGNVSNTREVTAPRHLGFECLRAGCAKGVFAMDAALHSIKNLLSIALNKIAGRRALLLVYYLREDISWLRVERVCSRGKVR</sequence>
<proteinExistence type="predicted"/>